<dbReference type="SUPFAM" id="SSF51126">
    <property type="entry name" value="Pectin lyase-like"/>
    <property type="match status" value="1"/>
</dbReference>
<evidence type="ECO:0000313" key="5">
    <source>
        <dbReference type="Proteomes" id="UP000611762"/>
    </source>
</evidence>
<dbReference type="InterPro" id="IPR012334">
    <property type="entry name" value="Pectin_lyas_fold"/>
</dbReference>
<dbReference type="Gene3D" id="2.160.20.10">
    <property type="entry name" value="Single-stranded right-handed beta-helix, Pectin lyase-like"/>
    <property type="match status" value="2"/>
</dbReference>
<keyword evidence="1" id="KW-0378">Hydrolase</keyword>
<name>A0A926HTF6_9FIRM</name>
<comment type="caution">
    <text evidence="4">The sequence shown here is derived from an EMBL/GenBank/DDBJ whole genome shotgun (WGS) entry which is preliminary data.</text>
</comment>
<dbReference type="InterPro" id="IPR003305">
    <property type="entry name" value="CenC_carb-bd"/>
</dbReference>
<dbReference type="GO" id="GO:0016798">
    <property type="term" value="F:hydrolase activity, acting on glycosyl bonds"/>
    <property type="evidence" value="ECO:0007669"/>
    <property type="project" value="InterPro"/>
</dbReference>
<dbReference type="InterPro" id="IPR048482">
    <property type="entry name" value="GH141_ins"/>
</dbReference>
<dbReference type="SUPFAM" id="SSF49785">
    <property type="entry name" value="Galactose-binding domain-like"/>
    <property type="match status" value="3"/>
</dbReference>
<dbReference type="EMBL" id="JACRSU010000001">
    <property type="protein sequence ID" value="MBC8539462.1"/>
    <property type="molecule type" value="Genomic_DNA"/>
</dbReference>
<gene>
    <name evidence="4" type="ORF">H8698_00540</name>
</gene>
<dbReference type="Pfam" id="PF02018">
    <property type="entry name" value="CBM_4_9"/>
    <property type="match status" value="1"/>
</dbReference>
<sequence>MLKLGLIKRITAVSLMVLVVLLTLPSVINGTEILPAADNAGNENLIQNPGFEAELEGWDINAGKLLNQNGGFEKDVASWNVSGASCTWTKGGADNSSGCAFVEVTNGFNDISQNVMLNIGTSYRITCSIKLAEKNGEYTESLATMLFSYDKKKTEYPSNIPVNSETWSKFDFIFTPRNDPENYGGLAKMYVRIGPTGQQNEADFDYYIDDFNCEELISDAEVTSASPGADGTGKCVKVTTGNSAPFVPTQYVPMEQNSWYIMSAKVKMESGSAKAQFAVRHDNYTVEYIGNTFTVTDQWTDVKAFYKSYTREIGAMSGDVYLCVGGKNNTSVLTYYIDDVSVTKNTKLYINGNFELENDVTGWIESYKDANGKTIWSSSMPQWVSEPTHSGSGAAKIVPITNNLQRCAQFVHLEKDVWYQVSFWVKLEEGQGDSEAEIIRTQISDDVDTGSMYMASGTPVNDREWTEVSSYFKYNGTNRVADCQLFLRIGSDPKNSKIPYYFDDFSVKPVEPDQITFRGNTKIIIPQSGEKQEPFSAVASKEFDGITYEFDRDELFFQITDALPSGITFAGNKLTVQSSAPECELNLIVTSKIYPDLTKNVLIKVVSELTNLKDTIHRAETVYEETDEIISGSKKRFLTEIDKARQVLLSQPTLEEAALASAALEDATERFLRAADRNVLEPVLENARFVYESTPVGTAPGHSSEQNKQTLQAAISSVEEMINGTKELFYEEIVEIKRMLNDAVYDFQRGLVPFAEFFVDPVNGNDGNSGTKEEPFLSIERARDAAQTISYQMDGDIIVNLLGGTYDYSEMDLTFTAQDSGKNGYYIVYRAPSGELPVINGGKQINGWTLFDSEKNIYRAPAEHIQSRQFYVNGIRATRARKDIDAAGWTYDSGEFGHTVPAEFSYLKDLHNLSEAELVYYSAWTNPRCKIKSVSVDEDETVKVEMQQPGWNSIRNKGGSSAKNPWYIENAYEFLDEEGEWYLDAADGYLYYKPRQSENLENAYTVLAANDGEMVTIAGSSPDNVVKNLLFSGITFSYSTWMRPSTAYGHSDAQNNHLRDSADKTLSGDTLPPAAVSAQYAHSVDFTNCEFSHLGISALKMIRCIQDCRIYTNRFYDISGSAVNVGEPATGKIDNAYPNNFNYLPAHEKYYIRNNNIINNYIHHTAVDYRSAAAISAGFPIDMEIAYNTISDTAYSGMHIGYGWKSIPTSIMRNNQIHHNRILNVMNTVINDGGGIYTIGPTSGTDQAPNLIYENYFEGQSGYGGSVYNDQGSSFWKVERNVSNLSGSPAWSNANQEHRWLNYWSKDNNDMFADENYASDYQLWEDHGQNNYLGKTYYVTDLNWPEKAQKIINSAGIAENHKDLTAYVRAYTTLRADSDGAGSTVQFENTLGEPVSATIMLAAYDKDGALVDLKTSVLSVEPGFSEIQEYHFNLSNIECEKVKLLIWEGSSIGNSNFVPLAAAKTVMLNKQINSVERND</sequence>
<dbReference type="InterPro" id="IPR011050">
    <property type="entry name" value="Pectin_lyase_fold/virulence"/>
</dbReference>
<keyword evidence="5" id="KW-1185">Reference proteome</keyword>
<feature type="domain" description="CBM-cenC" evidence="2">
    <location>
        <begin position="347"/>
        <end position="486"/>
    </location>
</feature>
<protein>
    <submittedName>
        <fullName evidence="4">Carbohydrate binding domain-containing protein</fullName>
    </submittedName>
</protein>
<evidence type="ECO:0000313" key="4">
    <source>
        <dbReference type="EMBL" id="MBC8539462.1"/>
    </source>
</evidence>
<dbReference type="Pfam" id="PF21231">
    <property type="entry name" value="GH141_M"/>
    <property type="match status" value="1"/>
</dbReference>
<dbReference type="PANTHER" id="PTHR36453">
    <property type="entry name" value="SECRETED PROTEIN-RELATED"/>
    <property type="match status" value="1"/>
</dbReference>
<evidence type="ECO:0000256" key="1">
    <source>
        <dbReference type="ARBA" id="ARBA00022801"/>
    </source>
</evidence>
<evidence type="ECO:0000259" key="2">
    <source>
        <dbReference type="Pfam" id="PF02018"/>
    </source>
</evidence>
<dbReference type="InterPro" id="IPR008979">
    <property type="entry name" value="Galactose-bd-like_sf"/>
</dbReference>
<dbReference type="Gene3D" id="2.60.120.260">
    <property type="entry name" value="Galactose-binding domain-like"/>
    <property type="match status" value="3"/>
</dbReference>
<dbReference type="Proteomes" id="UP000611762">
    <property type="component" value="Unassembled WGS sequence"/>
</dbReference>
<proteinExistence type="predicted"/>
<organism evidence="4 5">
    <name type="scientific">Congzhengia minquanensis</name>
    <dbReference type="NCBI Taxonomy" id="2763657"/>
    <lineage>
        <taxon>Bacteria</taxon>
        <taxon>Bacillati</taxon>
        <taxon>Bacillota</taxon>
        <taxon>Clostridia</taxon>
        <taxon>Eubacteriales</taxon>
        <taxon>Oscillospiraceae</taxon>
        <taxon>Congzhengia</taxon>
    </lineage>
</organism>
<evidence type="ECO:0000259" key="3">
    <source>
        <dbReference type="Pfam" id="PF21231"/>
    </source>
</evidence>
<feature type="domain" description="GH141-like insertion" evidence="3">
    <location>
        <begin position="863"/>
        <end position="995"/>
    </location>
</feature>
<accession>A0A926HTF6</accession>
<dbReference type="RefSeq" id="WP_249310584.1">
    <property type="nucleotide sequence ID" value="NZ_JACRSU010000001.1"/>
</dbReference>
<reference evidence="4" key="1">
    <citation type="submission" date="2020-08" db="EMBL/GenBank/DDBJ databases">
        <title>Genome public.</title>
        <authorList>
            <person name="Liu C."/>
            <person name="Sun Q."/>
        </authorList>
    </citation>
    <scope>NUCLEOTIDE SEQUENCE</scope>
    <source>
        <strain evidence="4">H8</strain>
    </source>
</reference>
<dbReference type="PANTHER" id="PTHR36453:SF1">
    <property type="entry name" value="RIGHT HANDED BETA HELIX DOMAIN-CONTAINING PROTEIN"/>
    <property type="match status" value="1"/>
</dbReference>